<keyword evidence="2" id="KW-0732">Signal</keyword>
<name>A0A0K1PRD0_9BACT</name>
<feature type="compositionally biased region" description="Basic and acidic residues" evidence="1">
    <location>
        <begin position="87"/>
        <end position="100"/>
    </location>
</feature>
<feature type="compositionally biased region" description="Basic and acidic residues" evidence="1">
    <location>
        <begin position="35"/>
        <end position="45"/>
    </location>
</feature>
<feature type="chain" id="PRO_5005466455" evidence="2">
    <location>
        <begin position="24"/>
        <end position="167"/>
    </location>
</feature>
<dbReference type="KEGG" id="llu:AKJ09_02741"/>
<dbReference type="STRING" id="1391654.AKJ09_02741"/>
<keyword evidence="4" id="KW-1185">Reference proteome</keyword>
<evidence type="ECO:0000313" key="3">
    <source>
        <dbReference type="EMBL" id="AKU96077.1"/>
    </source>
</evidence>
<feature type="signal peptide" evidence="2">
    <location>
        <begin position="1"/>
        <end position="23"/>
    </location>
</feature>
<feature type="compositionally biased region" description="Low complexity" evidence="1">
    <location>
        <begin position="101"/>
        <end position="111"/>
    </location>
</feature>
<dbReference type="PATRIC" id="fig|1391654.3.peg.2776"/>
<dbReference type="RefSeq" id="WP_146647420.1">
    <property type="nucleotide sequence ID" value="NZ_CP012333.1"/>
</dbReference>
<gene>
    <name evidence="3" type="ORF">AKJ09_02741</name>
</gene>
<sequence>MTSTKLRHVARALSTLVVASALASASLSSLGCSNKAKEEEAKKAAEAQAQAAKEAEQKATDAKKAEEEALNAKHAAEQKKLQSQFDANDRKSTYLKEKAGKATGNAKKNADAAVAELDKRRATASESIKNVQSATGAAWDTAKAKADEDVAAYGKAVESLEQTIATK</sequence>
<feature type="compositionally biased region" description="Basic and acidic residues" evidence="1">
    <location>
        <begin position="53"/>
        <end position="80"/>
    </location>
</feature>
<dbReference type="Proteomes" id="UP000064967">
    <property type="component" value="Chromosome"/>
</dbReference>
<evidence type="ECO:0000256" key="1">
    <source>
        <dbReference type="SAM" id="MobiDB-lite"/>
    </source>
</evidence>
<organism evidence="3 4">
    <name type="scientific">Labilithrix luteola</name>
    <dbReference type="NCBI Taxonomy" id="1391654"/>
    <lineage>
        <taxon>Bacteria</taxon>
        <taxon>Pseudomonadati</taxon>
        <taxon>Myxococcota</taxon>
        <taxon>Polyangia</taxon>
        <taxon>Polyangiales</taxon>
        <taxon>Labilitrichaceae</taxon>
        <taxon>Labilithrix</taxon>
    </lineage>
</organism>
<dbReference type="PROSITE" id="PS51257">
    <property type="entry name" value="PROKAR_LIPOPROTEIN"/>
    <property type="match status" value="1"/>
</dbReference>
<reference evidence="3 4" key="1">
    <citation type="submission" date="2015-08" db="EMBL/GenBank/DDBJ databases">
        <authorList>
            <person name="Babu N.S."/>
            <person name="Beckwith C.J."/>
            <person name="Beseler K.G."/>
            <person name="Brison A."/>
            <person name="Carone J.V."/>
            <person name="Caskin T.P."/>
            <person name="Diamond M."/>
            <person name="Durham M.E."/>
            <person name="Foxe J.M."/>
            <person name="Go M."/>
            <person name="Henderson B.A."/>
            <person name="Jones I.B."/>
            <person name="McGettigan J.A."/>
            <person name="Micheletti S.J."/>
            <person name="Nasrallah M.E."/>
            <person name="Ortiz D."/>
            <person name="Piller C.R."/>
            <person name="Privatt S.R."/>
            <person name="Schneider S.L."/>
            <person name="Sharp S."/>
            <person name="Smith T.C."/>
            <person name="Stanton J.D."/>
            <person name="Ullery H.E."/>
            <person name="Wilson R.J."/>
            <person name="Serrano M.G."/>
            <person name="Buck G."/>
            <person name="Lee V."/>
            <person name="Wang Y."/>
            <person name="Carvalho R."/>
            <person name="Voegtly L."/>
            <person name="Shi R."/>
            <person name="Duckworth R."/>
            <person name="Johnson A."/>
            <person name="Loviza R."/>
            <person name="Walstead R."/>
            <person name="Shah Z."/>
            <person name="Kiflezghi M."/>
            <person name="Wade K."/>
            <person name="Ball S.L."/>
            <person name="Bradley K.W."/>
            <person name="Asai D.J."/>
            <person name="Bowman C.A."/>
            <person name="Russell D.A."/>
            <person name="Pope W.H."/>
            <person name="Jacobs-Sera D."/>
            <person name="Hendrix R.W."/>
            <person name="Hatfull G.F."/>
        </authorList>
    </citation>
    <scope>NUCLEOTIDE SEQUENCE [LARGE SCALE GENOMIC DNA]</scope>
    <source>
        <strain evidence="3 4">DSM 27648</strain>
    </source>
</reference>
<feature type="region of interest" description="Disordered" evidence="1">
    <location>
        <begin position="29"/>
        <end position="111"/>
    </location>
</feature>
<dbReference type="AlphaFoldDB" id="A0A0K1PRD0"/>
<evidence type="ECO:0000256" key="2">
    <source>
        <dbReference type="SAM" id="SignalP"/>
    </source>
</evidence>
<dbReference type="EMBL" id="CP012333">
    <property type="protein sequence ID" value="AKU96077.1"/>
    <property type="molecule type" value="Genomic_DNA"/>
</dbReference>
<protein>
    <submittedName>
        <fullName evidence="3">TPR repeat-containing protein</fullName>
    </submittedName>
</protein>
<proteinExistence type="predicted"/>
<evidence type="ECO:0000313" key="4">
    <source>
        <dbReference type="Proteomes" id="UP000064967"/>
    </source>
</evidence>
<accession>A0A0K1PRD0</accession>